<dbReference type="AlphaFoldDB" id="L7LH12"/>
<evidence type="ECO:0008006" key="3">
    <source>
        <dbReference type="Google" id="ProtNLM"/>
    </source>
</evidence>
<protein>
    <recommendedName>
        <fullName evidence="3">Minor tail protein</fullName>
    </recommendedName>
</protein>
<accession>L7LH12</accession>
<reference evidence="1 2" key="1">
    <citation type="submission" date="2012-12" db="EMBL/GenBank/DDBJ databases">
        <title>Whole genome shotgun sequence of Gordonia sihwensis NBRC 108236.</title>
        <authorList>
            <person name="Yoshida I."/>
            <person name="Hosoyama A."/>
            <person name="Tsuchikane K."/>
            <person name="Ando Y."/>
            <person name="Baba S."/>
            <person name="Ohji S."/>
            <person name="Hamada M."/>
            <person name="Tamura T."/>
            <person name="Yamazoe A."/>
            <person name="Yamazaki S."/>
            <person name="Fujita N."/>
        </authorList>
    </citation>
    <scope>NUCLEOTIDE SEQUENCE [LARGE SCALE GENOMIC DNA]</scope>
    <source>
        <strain evidence="1 2">NBRC 108236</strain>
    </source>
</reference>
<dbReference type="Proteomes" id="UP000035083">
    <property type="component" value="Unassembled WGS sequence"/>
</dbReference>
<sequence>MASLGTHLGDILLRCRVFGLATPPGEPPMMQAQLSITGEDADLALPVLKGDPGERGTPAAPFKWQGQVASAGELPTLSDTPADKGKAYVVSDGTGTGDIAYWSGTTWNYFVDAFGPGLPGPVPDITTTGELVDEADPFEVVVSGPASAPNLHFKVPAQPGPPGPGGDWGLYDKTSPRPNGAVPVWDATAGLYKPVGPGAAAPGVSQYTLPESAWSAYSGNAATQTVATMALPALPYDYHIDVSGHARIGQGLLSSTQVALLVRLNDPTSGQIVGKGLGVHTGVCDIGPHFSSQESGKQSAAAAPGTATGRVSAGTAATLYVVGVRESGSGTWTLGQADAQLRVLTIPDLG</sequence>
<name>L7LH12_9ACTN</name>
<organism evidence="1 2">
    <name type="scientific">Gordonia sihwensis NBRC 108236</name>
    <dbReference type="NCBI Taxonomy" id="1223544"/>
    <lineage>
        <taxon>Bacteria</taxon>
        <taxon>Bacillati</taxon>
        <taxon>Actinomycetota</taxon>
        <taxon>Actinomycetes</taxon>
        <taxon>Mycobacteriales</taxon>
        <taxon>Gordoniaceae</taxon>
        <taxon>Gordonia</taxon>
    </lineage>
</organism>
<evidence type="ECO:0000313" key="2">
    <source>
        <dbReference type="Proteomes" id="UP000035083"/>
    </source>
</evidence>
<evidence type="ECO:0000313" key="1">
    <source>
        <dbReference type="EMBL" id="GAC59353.1"/>
    </source>
</evidence>
<dbReference type="eggNOG" id="ENOG5033AJ6">
    <property type="taxonomic scope" value="Bacteria"/>
</dbReference>
<dbReference type="RefSeq" id="WP_006894543.1">
    <property type="nucleotide sequence ID" value="NZ_BANU01000001.1"/>
</dbReference>
<gene>
    <name evidence="1" type="ORF">GSI01S_01_03200</name>
</gene>
<comment type="caution">
    <text evidence="1">The sequence shown here is derived from an EMBL/GenBank/DDBJ whole genome shotgun (WGS) entry which is preliminary data.</text>
</comment>
<keyword evidence="2" id="KW-1185">Reference proteome</keyword>
<proteinExistence type="predicted"/>
<dbReference type="EMBL" id="BANU01000001">
    <property type="protein sequence ID" value="GAC59353.1"/>
    <property type="molecule type" value="Genomic_DNA"/>
</dbReference>